<evidence type="ECO:0000256" key="2">
    <source>
        <dbReference type="SAM" id="MobiDB-lite"/>
    </source>
</evidence>
<organism evidence="3 4">
    <name type="scientific">Allorhizobium borbori</name>
    <dbReference type="NCBI Taxonomy" id="485907"/>
    <lineage>
        <taxon>Bacteria</taxon>
        <taxon>Pseudomonadati</taxon>
        <taxon>Pseudomonadota</taxon>
        <taxon>Alphaproteobacteria</taxon>
        <taxon>Hyphomicrobiales</taxon>
        <taxon>Rhizobiaceae</taxon>
        <taxon>Rhizobium/Agrobacterium group</taxon>
        <taxon>Allorhizobium</taxon>
    </lineage>
</organism>
<dbReference type="GO" id="GO:0003677">
    <property type="term" value="F:DNA binding"/>
    <property type="evidence" value="ECO:0007669"/>
    <property type="project" value="InterPro"/>
</dbReference>
<proteinExistence type="predicted"/>
<keyword evidence="1" id="KW-0233">DNA recombination</keyword>
<dbReference type="Gene3D" id="1.10.443.10">
    <property type="entry name" value="Intergrase catalytic core"/>
    <property type="match status" value="1"/>
</dbReference>
<evidence type="ECO:0000256" key="1">
    <source>
        <dbReference type="ARBA" id="ARBA00023172"/>
    </source>
</evidence>
<feature type="compositionally biased region" description="Basic and acidic residues" evidence="2">
    <location>
        <begin position="100"/>
        <end position="114"/>
    </location>
</feature>
<dbReference type="SUPFAM" id="SSF56349">
    <property type="entry name" value="DNA breaking-rejoining enzymes"/>
    <property type="match status" value="1"/>
</dbReference>
<dbReference type="InterPro" id="IPR011010">
    <property type="entry name" value="DNA_brk_join_enz"/>
</dbReference>
<dbReference type="Proteomes" id="UP000584824">
    <property type="component" value="Unassembled WGS sequence"/>
</dbReference>
<feature type="region of interest" description="Disordered" evidence="2">
    <location>
        <begin position="100"/>
        <end position="160"/>
    </location>
</feature>
<dbReference type="GO" id="GO:0015074">
    <property type="term" value="P:DNA integration"/>
    <property type="evidence" value="ECO:0007669"/>
    <property type="project" value="InterPro"/>
</dbReference>
<protein>
    <submittedName>
        <fullName evidence="3">Integrase</fullName>
    </submittedName>
</protein>
<comment type="caution">
    <text evidence="3">The sequence shown here is derived from an EMBL/GenBank/DDBJ whole genome shotgun (WGS) entry which is preliminary data.</text>
</comment>
<dbReference type="GO" id="GO:0006310">
    <property type="term" value="P:DNA recombination"/>
    <property type="evidence" value="ECO:0007669"/>
    <property type="project" value="UniProtKB-KW"/>
</dbReference>
<dbReference type="InterPro" id="IPR013762">
    <property type="entry name" value="Integrase-like_cat_sf"/>
</dbReference>
<feature type="compositionally biased region" description="Pro residues" evidence="2">
    <location>
        <begin position="148"/>
        <end position="157"/>
    </location>
</feature>
<dbReference type="EMBL" id="JACIDU010000031">
    <property type="protein sequence ID" value="MBB4105811.1"/>
    <property type="molecule type" value="Genomic_DNA"/>
</dbReference>
<accession>A0A7W6K7P9</accession>
<dbReference type="AlphaFoldDB" id="A0A7W6K7P9"/>
<sequence>MSMRKQDISSRHFQRKISEFCKLRIAPKTSKRVLENIRPYLVSLITQRKSPPLPNGRIDWSTIGQACGIETELTAELKRQLRPGLDAIIRWLGAAPATEERWTPKPTVRPDKIAPIRKAASSPSTGQPKRAAADGTFARSASSSRGPAPKPISPFPEPLFEAKEDPASFQDALAYHMRRFGDTYWQLYRAVVQLNETFDSKTLLSWIQGERVPRSVASFEILRRIERRYRLSEGYFKEKVPHQARSLYSHDLGDISPAERRRMSLHLPDDFSSLPFAKREEIVDWVRRVIISGATEYRRYQAAAVKQRYAIRFPGVTYGGSPLSPRSLASAVGENQKAVPEFDDPDLLSGVVDAPPRLAMEMADLIRFKTSTLTAIGFQRNGVWGEETASQKIEHLGLMFGALVASPNGAVKGCGVPVSQLSFGLLVFPGVWDWYLQWREQRRGFYTKWEEDMLMVAQALTRADVGWIRQHPELLKSVRPIDGLIEREEIEFAARDWHGACDAFHRHAANRSKEIQRVMRVHRDPFEPIMCVLEADSPLAEYRKITDEILQRMPDESRYPRSAAEAVRSFLLLRLGLHLGLRQKNLRQLRVCPRGHYPTSERRLEDMKCGELRWSDRDHGWEVLIPSVAFKNSGSSFFGQKPFRLILPDLLDLYKYLDAYIDRHRGVLLDGAKDPGTLFVKTVKTISVDAAYNSTTFYEAWRTVIQRYGIYNPYTGRGAIKGLLPHGPHNLRDILATHILKQTGSYEQANYAIQDTPDVVQQHYGRFLPQDKAALAAKILNQVWEAA</sequence>
<name>A0A7W6K7P9_9HYPH</name>
<evidence type="ECO:0000313" key="4">
    <source>
        <dbReference type="Proteomes" id="UP000584824"/>
    </source>
</evidence>
<dbReference type="RefSeq" id="WP_370686409.1">
    <property type="nucleotide sequence ID" value="NZ_JACIDU010000031.1"/>
</dbReference>
<reference evidence="3 4" key="1">
    <citation type="submission" date="2020-08" db="EMBL/GenBank/DDBJ databases">
        <title>Genomic Encyclopedia of Type Strains, Phase IV (KMG-IV): sequencing the most valuable type-strain genomes for metagenomic binning, comparative biology and taxonomic classification.</title>
        <authorList>
            <person name="Goeker M."/>
        </authorList>
    </citation>
    <scope>NUCLEOTIDE SEQUENCE [LARGE SCALE GENOMIC DNA]</scope>
    <source>
        <strain evidence="3 4">DSM 26385</strain>
    </source>
</reference>
<evidence type="ECO:0000313" key="3">
    <source>
        <dbReference type="EMBL" id="MBB4105811.1"/>
    </source>
</evidence>
<keyword evidence="4" id="KW-1185">Reference proteome</keyword>
<gene>
    <name evidence="3" type="ORF">GGQ66_004399</name>
</gene>